<accession>A0ACC0DZA6</accession>
<keyword evidence="2" id="KW-1185">Reference proteome</keyword>
<dbReference type="Proteomes" id="UP001060170">
    <property type="component" value="Chromosome 12"/>
</dbReference>
<evidence type="ECO:0000313" key="1">
    <source>
        <dbReference type="EMBL" id="KAI7942173.1"/>
    </source>
</evidence>
<name>A0ACC0DZA6_9BASI</name>
<reference evidence="1 2" key="3">
    <citation type="journal article" date="2022" name="Microbiol. Spectr.">
        <title>Folding features and dynamics of 3D genome architecture in plant fungal pathogens.</title>
        <authorList>
            <person name="Xia C."/>
        </authorList>
    </citation>
    <scope>NUCLEOTIDE SEQUENCE [LARGE SCALE GENOMIC DNA]</scope>
    <source>
        <strain evidence="1 2">93-210</strain>
    </source>
</reference>
<reference evidence="2" key="1">
    <citation type="journal article" date="2018" name="BMC Genomics">
        <title>Genomic insights into host adaptation between the wheat stripe rust pathogen (Puccinia striiformis f. sp. tritici) and the barley stripe rust pathogen (Puccinia striiformis f. sp. hordei).</title>
        <authorList>
            <person name="Xia C."/>
            <person name="Wang M."/>
            <person name="Yin C."/>
            <person name="Cornejo O.E."/>
            <person name="Hulbert S.H."/>
            <person name="Chen X."/>
        </authorList>
    </citation>
    <scope>NUCLEOTIDE SEQUENCE [LARGE SCALE GENOMIC DNA]</scope>
    <source>
        <strain evidence="2">93-210</strain>
    </source>
</reference>
<sequence>MSSVRFAQTSKKEPANNVSHNSTTKHQLARSAATQPQYNNNLIHHHHHQHPLSVHRHHQARYASSGTLEKVRPSLITKIPLPPTSQTLRPPPKLTTPSLIRPRTQSSTKASTKSSLSSTHHHQGTWHIPINAIHQSSRTPSPSPTNINSCSCHLIGSIKTNLVKTIDGFDCTLEEKLTLVAQLHAEVEAEFTNLINSWFQSLRTLIIPIKSKLQIKFKAMLSNSSHSGSGSSSHSTSSTALIPAHHHPT</sequence>
<organism evidence="1 2">
    <name type="scientific">Puccinia striiformis f. sp. tritici</name>
    <dbReference type="NCBI Taxonomy" id="168172"/>
    <lineage>
        <taxon>Eukaryota</taxon>
        <taxon>Fungi</taxon>
        <taxon>Dikarya</taxon>
        <taxon>Basidiomycota</taxon>
        <taxon>Pucciniomycotina</taxon>
        <taxon>Pucciniomycetes</taxon>
        <taxon>Pucciniales</taxon>
        <taxon>Pucciniaceae</taxon>
        <taxon>Puccinia</taxon>
    </lineage>
</organism>
<comment type="caution">
    <text evidence="1">The sequence shown here is derived from an EMBL/GenBank/DDBJ whole genome shotgun (WGS) entry which is preliminary data.</text>
</comment>
<protein>
    <submittedName>
        <fullName evidence="1">Uncharacterized protein</fullName>
    </submittedName>
</protein>
<reference evidence="2" key="2">
    <citation type="journal article" date="2018" name="Mol. Plant Microbe Interact.">
        <title>Genome sequence resources for the wheat stripe rust pathogen (Puccinia striiformis f. sp. tritici) and the barley stripe rust pathogen (Puccinia striiformis f. sp. hordei).</title>
        <authorList>
            <person name="Xia C."/>
            <person name="Wang M."/>
            <person name="Yin C."/>
            <person name="Cornejo O.E."/>
            <person name="Hulbert S.H."/>
            <person name="Chen X."/>
        </authorList>
    </citation>
    <scope>NUCLEOTIDE SEQUENCE [LARGE SCALE GENOMIC DNA]</scope>
    <source>
        <strain evidence="2">93-210</strain>
    </source>
</reference>
<gene>
    <name evidence="1" type="ORF">MJO28_012200</name>
</gene>
<proteinExistence type="predicted"/>
<evidence type="ECO:0000313" key="2">
    <source>
        <dbReference type="Proteomes" id="UP001060170"/>
    </source>
</evidence>
<dbReference type="EMBL" id="CM045876">
    <property type="protein sequence ID" value="KAI7942173.1"/>
    <property type="molecule type" value="Genomic_DNA"/>
</dbReference>